<gene>
    <name evidence="1" type="ORF">MBAV_001104</name>
</gene>
<evidence type="ECO:0000313" key="1">
    <source>
        <dbReference type="EMBL" id="KJU86706.1"/>
    </source>
</evidence>
<accession>A0A0F3GXR3</accession>
<proteinExistence type="predicted"/>
<evidence type="ECO:0000313" key="2">
    <source>
        <dbReference type="Proteomes" id="UP000033423"/>
    </source>
</evidence>
<comment type="caution">
    <text evidence="1">The sequence shown here is derived from an EMBL/GenBank/DDBJ whole genome shotgun (WGS) entry which is preliminary data.</text>
</comment>
<name>A0A0F3GXR3_9BACT</name>
<dbReference type="EMBL" id="LACI01000490">
    <property type="protein sequence ID" value="KJU86706.1"/>
    <property type="molecule type" value="Genomic_DNA"/>
</dbReference>
<keyword evidence="2" id="KW-1185">Reference proteome</keyword>
<protein>
    <submittedName>
        <fullName evidence="1">Uncharacterized protein</fullName>
    </submittedName>
</protein>
<sequence length="50" mass="5446">MAPMLPLPTVLRSMPFARAISRPNGTDPVKNAPAHKTISVIVAVIFFSKR</sequence>
<reference evidence="1 2" key="1">
    <citation type="submission" date="2015-02" db="EMBL/GenBank/DDBJ databases">
        <title>Single-cell genomics of uncultivated deep-branching MTB reveals a conserved set of magnetosome genes.</title>
        <authorList>
            <person name="Kolinko S."/>
            <person name="Richter M."/>
            <person name="Glockner F.O."/>
            <person name="Brachmann A."/>
            <person name="Schuler D."/>
        </authorList>
    </citation>
    <scope>NUCLEOTIDE SEQUENCE [LARGE SCALE GENOMIC DNA]</scope>
    <source>
        <strain evidence="1">TM-1</strain>
    </source>
</reference>
<dbReference type="Proteomes" id="UP000033423">
    <property type="component" value="Unassembled WGS sequence"/>
</dbReference>
<dbReference type="AlphaFoldDB" id="A0A0F3GXR3"/>
<organism evidence="1 2">
    <name type="scientific">Candidatus Magnetobacterium bavaricum</name>
    <dbReference type="NCBI Taxonomy" id="29290"/>
    <lineage>
        <taxon>Bacteria</taxon>
        <taxon>Pseudomonadati</taxon>
        <taxon>Nitrospirota</taxon>
        <taxon>Thermodesulfovibrionia</taxon>
        <taxon>Thermodesulfovibrionales</taxon>
        <taxon>Candidatus Magnetobacteriaceae</taxon>
        <taxon>Candidatus Magnetobacterium</taxon>
    </lineage>
</organism>